<dbReference type="SUPFAM" id="SSF48403">
    <property type="entry name" value="Ankyrin repeat"/>
    <property type="match status" value="1"/>
</dbReference>
<dbReference type="InterPro" id="IPR002110">
    <property type="entry name" value="Ankyrin_rpt"/>
</dbReference>
<reference evidence="5 6" key="1">
    <citation type="journal article" date="2018" name="MBio">
        <title>Comparative Genomics Reveals the Core Gene Toolbox for the Fungus-Insect Symbiosis.</title>
        <authorList>
            <person name="Wang Y."/>
            <person name="Stata M."/>
            <person name="Wang W."/>
            <person name="Stajich J.E."/>
            <person name="White M.M."/>
            <person name="Moncalvo J.M."/>
        </authorList>
    </citation>
    <scope>NUCLEOTIDE SEQUENCE [LARGE SCALE GENOMIC DNA]</scope>
    <source>
        <strain evidence="5 6">SC-DP-2</strain>
    </source>
</reference>
<dbReference type="PANTHER" id="PTHR24188:SF29">
    <property type="entry name" value="GH09064P"/>
    <property type="match status" value="1"/>
</dbReference>
<accession>A0A2T9ZCE0</accession>
<comment type="caution">
    <text evidence="5">The sequence shown here is derived from an EMBL/GenBank/DDBJ whole genome shotgun (WGS) entry which is preliminary data.</text>
</comment>
<dbReference type="PROSITE" id="PS50088">
    <property type="entry name" value="ANK_REPEAT"/>
    <property type="match status" value="1"/>
</dbReference>
<dbReference type="Gene3D" id="1.25.40.20">
    <property type="entry name" value="Ankyrin repeat-containing domain"/>
    <property type="match status" value="2"/>
</dbReference>
<dbReference type="PANTHER" id="PTHR24188">
    <property type="entry name" value="ANKYRIN REPEAT PROTEIN"/>
    <property type="match status" value="1"/>
</dbReference>
<sequence length="486" mass="55387">MSRKNQSFDRQIPFEILCNIFVYAQNPQLSLVSRAFFEVSINTLVRANFLSFKYGDSIFDPVRGMLNRNSRLLTEALLITIIDMQTKPIPNLEYCFYIGLERGWENLCARMLRKVVIIVETNKHKFFRIYLHGSNYHKPTHKKYPNAIRQNENIYGCNKNDVVEYINIDNTLGNYFFEPLININEGDAIYLRKAISSQQLKVVKLLLECHKYIIAIESSSESGFALGKSMDKVYTNQYSLHKKLDIDASSGEPLCLAVRNGDLPMVKLLIENGATVTKDHNRALRNSVLFGDRNLEITRFLLEAGSDVHAMNESCLLTSCYKGDYGLGNPNETNQKSGRMSETTNSNSFGSQSFSNAYPANNSSPFRGVQKMYKSRYSSSGSMYAVKDAHQLQGNSKSYLRTIDLLIGFGADVNYNNSLPLIYSVSRRHYFTCKLLLSKGANVFAQNNLAFKIAESRGWDDMIQLISKAMEDKKKEREHVTEYKNI</sequence>
<dbReference type="OrthoDB" id="4772757at2759"/>
<feature type="compositionally biased region" description="Polar residues" evidence="4">
    <location>
        <begin position="331"/>
        <end position="344"/>
    </location>
</feature>
<evidence type="ECO:0000256" key="2">
    <source>
        <dbReference type="ARBA" id="ARBA00023043"/>
    </source>
</evidence>
<evidence type="ECO:0000256" key="1">
    <source>
        <dbReference type="ARBA" id="ARBA00022737"/>
    </source>
</evidence>
<evidence type="ECO:0000256" key="4">
    <source>
        <dbReference type="SAM" id="MobiDB-lite"/>
    </source>
</evidence>
<dbReference type="SMART" id="SM00248">
    <property type="entry name" value="ANK"/>
    <property type="match status" value="4"/>
</dbReference>
<dbReference type="Pfam" id="PF12796">
    <property type="entry name" value="Ank_2"/>
    <property type="match status" value="1"/>
</dbReference>
<feature type="compositionally biased region" description="Low complexity" evidence="4">
    <location>
        <begin position="345"/>
        <end position="356"/>
    </location>
</feature>
<dbReference type="Pfam" id="PF00023">
    <property type="entry name" value="Ank"/>
    <property type="match status" value="1"/>
</dbReference>
<dbReference type="AlphaFoldDB" id="A0A2T9ZCE0"/>
<feature type="region of interest" description="Disordered" evidence="4">
    <location>
        <begin position="331"/>
        <end position="356"/>
    </location>
</feature>
<dbReference type="InterPro" id="IPR036770">
    <property type="entry name" value="Ankyrin_rpt-contain_sf"/>
</dbReference>
<feature type="repeat" description="ANK" evidence="3">
    <location>
        <begin position="249"/>
        <end position="281"/>
    </location>
</feature>
<dbReference type="Proteomes" id="UP000245609">
    <property type="component" value="Unassembled WGS sequence"/>
</dbReference>
<proteinExistence type="predicted"/>
<evidence type="ECO:0000256" key="3">
    <source>
        <dbReference type="PROSITE-ProRule" id="PRU00023"/>
    </source>
</evidence>
<dbReference type="PROSITE" id="PS50297">
    <property type="entry name" value="ANK_REP_REGION"/>
    <property type="match status" value="1"/>
</dbReference>
<name>A0A2T9ZCE0_9FUNG</name>
<protein>
    <submittedName>
        <fullName evidence="5">Uncharacterized protein</fullName>
    </submittedName>
</protein>
<keyword evidence="2 3" id="KW-0040">ANK repeat</keyword>
<keyword evidence="1" id="KW-0677">Repeat</keyword>
<evidence type="ECO:0000313" key="5">
    <source>
        <dbReference type="EMBL" id="PVV02251.1"/>
    </source>
</evidence>
<gene>
    <name evidence="5" type="ORF">BB560_003306</name>
</gene>
<keyword evidence="6" id="KW-1185">Reference proteome</keyword>
<evidence type="ECO:0000313" key="6">
    <source>
        <dbReference type="Proteomes" id="UP000245609"/>
    </source>
</evidence>
<dbReference type="STRING" id="133381.A0A2T9ZCE0"/>
<dbReference type="EMBL" id="MBFS01000545">
    <property type="protein sequence ID" value="PVV02251.1"/>
    <property type="molecule type" value="Genomic_DNA"/>
</dbReference>
<organism evidence="5 6">
    <name type="scientific">Smittium megazygosporum</name>
    <dbReference type="NCBI Taxonomy" id="133381"/>
    <lineage>
        <taxon>Eukaryota</taxon>
        <taxon>Fungi</taxon>
        <taxon>Fungi incertae sedis</taxon>
        <taxon>Zoopagomycota</taxon>
        <taxon>Kickxellomycotina</taxon>
        <taxon>Harpellomycetes</taxon>
        <taxon>Harpellales</taxon>
        <taxon>Legeriomycetaceae</taxon>
        <taxon>Smittium</taxon>
    </lineage>
</organism>